<organism evidence="4 5">
    <name type="scientific">Diaphorina citri</name>
    <name type="common">Asian citrus psyllid</name>
    <dbReference type="NCBI Taxonomy" id="121845"/>
    <lineage>
        <taxon>Eukaryota</taxon>
        <taxon>Metazoa</taxon>
        <taxon>Ecdysozoa</taxon>
        <taxon>Arthropoda</taxon>
        <taxon>Hexapoda</taxon>
        <taxon>Insecta</taxon>
        <taxon>Pterygota</taxon>
        <taxon>Neoptera</taxon>
        <taxon>Paraneoptera</taxon>
        <taxon>Hemiptera</taxon>
        <taxon>Sternorrhyncha</taxon>
        <taxon>Psylloidea</taxon>
        <taxon>Psyllidae</taxon>
        <taxon>Diaphorininae</taxon>
        <taxon>Diaphorina</taxon>
    </lineage>
</organism>
<dbReference type="AlphaFoldDB" id="A0A1S3D2N8"/>
<dbReference type="PaxDb" id="121845-A0A1S3D2N8"/>
<feature type="domain" description="Calpain catalytic" evidence="3">
    <location>
        <begin position="45"/>
        <end position="209"/>
    </location>
</feature>
<dbReference type="Proteomes" id="UP000079169">
    <property type="component" value="Unplaced"/>
</dbReference>
<evidence type="ECO:0000256" key="2">
    <source>
        <dbReference type="SAM" id="MobiDB-lite"/>
    </source>
</evidence>
<sequence length="488" mass="56182">MKTSNSVVSSQAFENEESDVQYRFNATPPWPEWSEEELASTNWNTFAEFRYRDYPSVTIGRDREFPSVIGAEKMRWRRLHEIFPNEEYQVIEPNQPPFIQQEVFASNRHLMETELLRTILYCLKNVSFLSYFKTPTEGASWEPWTHVHKPEYNPHGKYLVRLFYLGKWRRIVVDDFLPCDETGQVLVPFISSRQLWLPLLVKGILVVAGVSGFARISNLLTGCFSHCVEARDASASDMWGLIDQNVPRRKDADPASGSMEANGSRNVGTPSAESVDIAGFERYVLALVDAAAVPNLRTGVPVNIQVVICQCHLRTYAKHWRDIRYNQWAYEKGILKEKIPSSNAIGHIQIFCPVRRIRTKRPPLQSSQNHTEDESRIKDLTRTSIPEKKQTLREEENEDEDDGDLPPCDEICTWLEFPDFYSHLVSLETLYVPSTFEHQTSFTSEEDLVAGSTCVFESHEAEEGEEEGDFIYHDLIPQSSLYLFSDKY</sequence>
<dbReference type="InterPro" id="IPR053033">
    <property type="entry name" value="Androglobin-like"/>
</dbReference>
<dbReference type="GO" id="GO:0004198">
    <property type="term" value="F:calcium-dependent cysteine-type endopeptidase activity"/>
    <property type="evidence" value="ECO:0007669"/>
    <property type="project" value="InterPro"/>
</dbReference>
<dbReference type="STRING" id="121845.A0A1S3D2N8"/>
<dbReference type="RefSeq" id="XP_008473084.1">
    <property type="nucleotide sequence ID" value="XM_008474862.2"/>
</dbReference>
<comment type="caution">
    <text evidence="1">Lacks conserved residue(s) required for the propagation of feature annotation.</text>
</comment>
<dbReference type="GeneID" id="103510215"/>
<name>A0A1S3D2N8_DIACI</name>
<dbReference type="PROSITE" id="PS50203">
    <property type="entry name" value="CALPAIN_CAT"/>
    <property type="match status" value="1"/>
</dbReference>
<feature type="region of interest" description="Disordered" evidence="2">
    <location>
        <begin position="362"/>
        <end position="405"/>
    </location>
</feature>
<dbReference type="KEGG" id="dci:103510215"/>
<reference evidence="5" key="1">
    <citation type="submission" date="2025-08" db="UniProtKB">
        <authorList>
            <consortium name="RefSeq"/>
        </authorList>
    </citation>
    <scope>IDENTIFICATION</scope>
</reference>
<dbReference type="InterPro" id="IPR038765">
    <property type="entry name" value="Papain-like_cys_pep_sf"/>
</dbReference>
<feature type="region of interest" description="Disordered" evidence="2">
    <location>
        <begin position="247"/>
        <end position="271"/>
    </location>
</feature>
<feature type="compositionally biased region" description="Polar residues" evidence="2">
    <location>
        <begin position="259"/>
        <end position="271"/>
    </location>
</feature>
<feature type="compositionally biased region" description="Acidic residues" evidence="2">
    <location>
        <begin position="395"/>
        <end position="404"/>
    </location>
</feature>
<dbReference type="PANTHER" id="PTHR46298">
    <property type="entry name" value="ANDROGLOBIN"/>
    <property type="match status" value="1"/>
</dbReference>
<evidence type="ECO:0000313" key="5">
    <source>
        <dbReference type="RefSeq" id="XP_008473084.1"/>
    </source>
</evidence>
<gene>
    <name evidence="5" type="primary">LOC103510215</name>
</gene>
<evidence type="ECO:0000256" key="1">
    <source>
        <dbReference type="PROSITE-ProRule" id="PRU00239"/>
    </source>
</evidence>
<evidence type="ECO:0000313" key="4">
    <source>
        <dbReference type="Proteomes" id="UP000079169"/>
    </source>
</evidence>
<dbReference type="GO" id="GO:0006508">
    <property type="term" value="P:proteolysis"/>
    <property type="evidence" value="ECO:0007669"/>
    <property type="project" value="InterPro"/>
</dbReference>
<evidence type="ECO:0000259" key="3">
    <source>
        <dbReference type="PROSITE" id="PS50203"/>
    </source>
</evidence>
<dbReference type="PANTHER" id="PTHR46298:SF1">
    <property type="entry name" value="ANDROGLOBIN"/>
    <property type="match status" value="1"/>
</dbReference>
<proteinExistence type="predicted"/>
<dbReference type="Pfam" id="PF00648">
    <property type="entry name" value="Peptidase_C2"/>
    <property type="match status" value="1"/>
</dbReference>
<accession>A0A1S3D2N8</accession>
<feature type="compositionally biased region" description="Basic and acidic residues" evidence="2">
    <location>
        <begin position="370"/>
        <end position="394"/>
    </location>
</feature>
<dbReference type="SUPFAM" id="SSF54001">
    <property type="entry name" value="Cysteine proteinases"/>
    <property type="match status" value="1"/>
</dbReference>
<dbReference type="InterPro" id="IPR001300">
    <property type="entry name" value="Peptidase_C2_calpain_cat"/>
</dbReference>
<keyword evidence="4" id="KW-1185">Reference proteome</keyword>
<protein>
    <submittedName>
        <fullName evidence="5">Uncharacterized protein LOC103510215</fullName>
    </submittedName>
</protein>